<protein>
    <recommendedName>
        <fullName evidence="2">Galectin</fullName>
    </recommendedName>
</protein>
<dbReference type="AlphaFoldDB" id="A0A8S9ZBQ0"/>
<accession>A0A8S9ZBQ0</accession>
<dbReference type="Proteomes" id="UP000605970">
    <property type="component" value="Unassembled WGS sequence"/>
</dbReference>
<evidence type="ECO:0000313" key="4">
    <source>
        <dbReference type="EMBL" id="KAF7626946.1"/>
    </source>
</evidence>
<feature type="domain" description="Galectin" evidence="3">
    <location>
        <begin position="26"/>
        <end position="166"/>
    </location>
</feature>
<name>A0A8S9ZBQ0_9BILA</name>
<evidence type="ECO:0000313" key="5">
    <source>
        <dbReference type="Proteomes" id="UP000605970"/>
    </source>
</evidence>
<evidence type="ECO:0000256" key="2">
    <source>
        <dbReference type="RuleBase" id="RU102079"/>
    </source>
</evidence>
<dbReference type="PROSITE" id="PS51304">
    <property type="entry name" value="GALECTIN"/>
    <property type="match status" value="2"/>
</dbReference>
<feature type="non-terminal residue" evidence="4">
    <location>
        <position position="337"/>
    </location>
</feature>
<gene>
    <name evidence="4" type="ORF">Mgra_00009648</name>
</gene>
<dbReference type="PANTHER" id="PTHR11346:SF147">
    <property type="entry name" value="GALECTIN"/>
    <property type="match status" value="1"/>
</dbReference>
<dbReference type="Pfam" id="PF00337">
    <property type="entry name" value="Gal-bind_lectin"/>
    <property type="match status" value="2"/>
</dbReference>
<dbReference type="GO" id="GO:0030246">
    <property type="term" value="F:carbohydrate binding"/>
    <property type="evidence" value="ECO:0007669"/>
    <property type="project" value="UniProtKB-UniRule"/>
</dbReference>
<dbReference type="InterPro" id="IPR013320">
    <property type="entry name" value="ConA-like_dom_sf"/>
</dbReference>
<dbReference type="CDD" id="cd00070">
    <property type="entry name" value="GLECT"/>
    <property type="match status" value="2"/>
</dbReference>
<feature type="domain" description="Galectin" evidence="3">
    <location>
        <begin position="193"/>
        <end position="333"/>
    </location>
</feature>
<evidence type="ECO:0000256" key="1">
    <source>
        <dbReference type="ARBA" id="ARBA00022734"/>
    </source>
</evidence>
<dbReference type="PANTHER" id="PTHR11346">
    <property type="entry name" value="GALECTIN"/>
    <property type="match status" value="1"/>
</dbReference>
<dbReference type="OrthoDB" id="6251307at2759"/>
<dbReference type="SMART" id="SM00276">
    <property type="entry name" value="GLECT"/>
    <property type="match status" value="2"/>
</dbReference>
<organism evidence="4 5">
    <name type="scientific">Meloidogyne graminicola</name>
    <dbReference type="NCBI Taxonomy" id="189291"/>
    <lineage>
        <taxon>Eukaryota</taxon>
        <taxon>Metazoa</taxon>
        <taxon>Ecdysozoa</taxon>
        <taxon>Nematoda</taxon>
        <taxon>Chromadorea</taxon>
        <taxon>Rhabditida</taxon>
        <taxon>Tylenchina</taxon>
        <taxon>Tylenchomorpha</taxon>
        <taxon>Tylenchoidea</taxon>
        <taxon>Meloidogynidae</taxon>
        <taxon>Meloidogyninae</taxon>
        <taxon>Meloidogyne</taxon>
    </lineage>
</organism>
<proteinExistence type="predicted"/>
<dbReference type="EMBL" id="JABEBT010000171">
    <property type="protein sequence ID" value="KAF7626946.1"/>
    <property type="molecule type" value="Genomic_DNA"/>
</dbReference>
<keyword evidence="5" id="KW-1185">Reference proteome</keyword>
<reference evidence="4" key="1">
    <citation type="journal article" date="2020" name="Ecol. Evol.">
        <title>Genome structure and content of the rice root-knot nematode (Meloidogyne graminicola).</title>
        <authorList>
            <person name="Phan N.T."/>
            <person name="Danchin E.G.J."/>
            <person name="Klopp C."/>
            <person name="Perfus-Barbeoch L."/>
            <person name="Kozlowski D.K."/>
            <person name="Koutsovoulos G.D."/>
            <person name="Lopez-Roques C."/>
            <person name="Bouchez O."/>
            <person name="Zahm M."/>
            <person name="Besnard G."/>
            <person name="Bellafiore S."/>
        </authorList>
    </citation>
    <scope>NUCLEOTIDE SEQUENCE</scope>
    <source>
        <strain evidence="4">VN-18</strain>
    </source>
</reference>
<dbReference type="InterPro" id="IPR001079">
    <property type="entry name" value="Galectin_CRD"/>
</dbReference>
<sequence length="337" mass="38045">TIEGQRTCIYPIAIFNKTIPQTIDFVKEKYGKGFTGSKKIIIFGTPTNQTEQFAINLAEEGELFKTANVPFHFNPRFGYEQIVVRNNWNKTSGWGIEERSGGFPFTVDQPFVLEFDALSSRYPGISIYVNNKFFASYRRSSLRSSFYQISQLNIGGAIKLNTIILCGTRPPQPPPICEDSIAYSDVDIPVNYNFDKFGIGFLPKKKITIIGTPLIDEYGGSKNFVINLGESGVLGNNSTISFNFNPRFDKKIVVRNTWTKEKGWGVEQTYGGFPFIANQPFVLEIFAKYNNSINVNVNYKLFTIYYPPFEIDLGKVSQIEIKGAVQVGSVVFCKKYN</sequence>
<dbReference type="InterPro" id="IPR044156">
    <property type="entry name" value="Galectin-like"/>
</dbReference>
<dbReference type="SUPFAM" id="SSF49899">
    <property type="entry name" value="Concanavalin A-like lectins/glucanases"/>
    <property type="match status" value="2"/>
</dbReference>
<dbReference type="Gene3D" id="2.60.120.200">
    <property type="match status" value="2"/>
</dbReference>
<keyword evidence="1 2" id="KW-0430">Lectin</keyword>
<comment type="caution">
    <text evidence="4">The sequence shown here is derived from an EMBL/GenBank/DDBJ whole genome shotgun (WGS) entry which is preliminary data.</text>
</comment>
<evidence type="ECO:0000259" key="3">
    <source>
        <dbReference type="PROSITE" id="PS51304"/>
    </source>
</evidence>
<dbReference type="SMART" id="SM00908">
    <property type="entry name" value="Gal-bind_lectin"/>
    <property type="match status" value="2"/>
</dbReference>